<evidence type="ECO:0008006" key="3">
    <source>
        <dbReference type="Google" id="ProtNLM"/>
    </source>
</evidence>
<accession>A0A1R1S0G9</accession>
<dbReference type="OrthoDB" id="2910128at2"/>
<protein>
    <recommendedName>
        <fullName evidence="3">Asp/Glu/hydantoin racemase</fullName>
    </recommendedName>
</protein>
<evidence type="ECO:0000313" key="1">
    <source>
        <dbReference type="EMBL" id="OMI00263.1"/>
    </source>
</evidence>
<evidence type="ECO:0000313" key="2">
    <source>
        <dbReference type="Proteomes" id="UP000187367"/>
    </source>
</evidence>
<dbReference type="Proteomes" id="UP000187367">
    <property type="component" value="Unassembled WGS sequence"/>
</dbReference>
<dbReference type="Gene3D" id="3.40.50.1860">
    <property type="match status" value="2"/>
</dbReference>
<gene>
    <name evidence="1" type="ORF">BW143_19190</name>
</gene>
<reference evidence="1 2" key="1">
    <citation type="submission" date="2017-01" db="EMBL/GenBank/DDBJ databases">
        <title>Bacillus phylogenomics.</title>
        <authorList>
            <person name="Dunlap C."/>
        </authorList>
    </citation>
    <scope>NUCLEOTIDE SEQUENCE [LARGE SCALE GENOMIC DNA]</scope>
    <source>
        <strain evidence="1 2">NRRL B-41282</strain>
    </source>
</reference>
<keyword evidence="2" id="KW-1185">Reference proteome</keyword>
<proteinExistence type="predicted"/>
<accession>A0A1R1QB80</accession>
<dbReference type="AlphaFoldDB" id="A0A1R1QB80"/>
<sequence>MELPKRLACLHAHHSNIGYAEREFSQYNIELVHFVDPGLLHQLTADQTFNAAQKAREQIEWMASCRADAILITCTNYIAVLQEVEFSIPVPVINIDEPFFEQICQTEKRQLMLFSNPATVAGTMERLNEYARQRKKSPDVECIILEHTFDLIMRGYKEMYDAEIEKHIKQIANNENRLLSVAQLSMVDAAKAAENSSSEMIINPLDPLKHHVAGLLKLERRQEIAENEKL</sequence>
<dbReference type="InterPro" id="IPR001920">
    <property type="entry name" value="Asp/Glu_race"/>
</dbReference>
<dbReference type="EMBL" id="MTJL01000042">
    <property type="protein sequence ID" value="OMI00263.1"/>
    <property type="molecule type" value="Genomic_DNA"/>
</dbReference>
<dbReference type="RefSeq" id="WP_076760935.1">
    <property type="nucleotide sequence ID" value="NZ_JARMDZ010000015.1"/>
</dbReference>
<name>A0A1R1QB80_9BACI</name>
<dbReference type="GO" id="GO:0016855">
    <property type="term" value="F:racemase and epimerase activity, acting on amino acids and derivatives"/>
    <property type="evidence" value="ECO:0007669"/>
    <property type="project" value="InterPro"/>
</dbReference>
<organism evidence="1 2">
    <name type="scientific">Bacillus swezeyi</name>
    <dbReference type="NCBI Taxonomy" id="1925020"/>
    <lineage>
        <taxon>Bacteria</taxon>
        <taxon>Bacillati</taxon>
        <taxon>Bacillota</taxon>
        <taxon>Bacilli</taxon>
        <taxon>Bacillales</taxon>
        <taxon>Bacillaceae</taxon>
        <taxon>Bacillus</taxon>
    </lineage>
</organism>
<comment type="caution">
    <text evidence="1">The sequence shown here is derived from an EMBL/GenBank/DDBJ whole genome shotgun (WGS) entry which is preliminary data.</text>
</comment>